<dbReference type="GO" id="GO:0047753">
    <property type="term" value="F:choline-sulfatase activity"/>
    <property type="evidence" value="ECO:0007669"/>
    <property type="project" value="UniProtKB-EC"/>
</dbReference>
<keyword evidence="5 8" id="KW-0378">Hydrolase</keyword>
<dbReference type="Proteomes" id="UP000204551">
    <property type="component" value="Chromosome"/>
</dbReference>
<dbReference type="EC" id="3.1.6.6" evidence="8"/>
<dbReference type="CDD" id="cd16030">
    <property type="entry name" value="iduronate-2-sulfatase"/>
    <property type="match status" value="1"/>
</dbReference>
<comment type="cofactor">
    <cofactor evidence="1">
        <name>Ca(2+)</name>
        <dbReference type="ChEBI" id="CHEBI:29108"/>
    </cofactor>
</comment>
<dbReference type="KEGG" id="aalg:AREALGSMS7_01304"/>
<dbReference type="PROSITE" id="PS00523">
    <property type="entry name" value="SULFATASE_1"/>
    <property type="match status" value="1"/>
</dbReference>
<dbReference type="InterPro" id="IPR000917">
    <property type="entry name" value="Sulfatase_N"/>
</dbReference>
<dbReference type="SUPFAM" id="SSF53649">
    <property type="entry name" value="Alkaline phosphatase-like"/>
    <property type="match status" value="1"/>
</dbReference>
<dbReference type="Gene3D" id="3.40.720.10">
    <property type="entry name" value="Alkaline Phosphatase, subunit A"/>
    <property type="match status" value="1"/>
</dbReference>
<sequence>MKINYLNLMDREISLTKKGFVLMVLLLCGSYYAIAQQKNVLIICIDDLRPELAAFGQTYIHSPNIDSLASVSRAFSRHYVNAPSCGPSRYAFLTGLYGVEYRDKSNQTLFERAQAIEKNDPVVPSMPEWFRKNGYTTVSVGKVSHHPGGRGGDDWNEDGIPEMPNAWDRHLMPVAEWQHPRGAMHGLAYGKIRTANERDVMETVDDDDKSYPDGHIAEEGLHQLNELAKGNKPFFLAIGLIKPHLPFGMPKRYLDLYENVDIPPVPHPEKPSGTTTWHGSGEFMNYNRQGKDPRKDEAYALELKKYYAACVSYADKHVGDILKKLKETGADKNTVVVLWGDHGWHLGEHAIWGKHSLFEESLRSPLIIQNPEMEHKGQISDAVVESVDVFPTLCDLTGLPIPDFAQGTSLAPILADPHAKGHEAVAIKSHATTIRTDQYRFTQHSSGELELYDHHSSAKEQLNIAEQHPELIAGLRKKILNKMGEMAFKVNEK</sequence>
<evidence type="ECO:0000256" key="4">
    <source>
        <dbReference type="ARBA" id="ARBA00022729"/>
    </source>
</evidence>
<gene>
    <name evidence="8" type="ORF">AREALGSMS7_01304</name>
</gene>
<feature type="domain" description="Sulfatase N-terminal" evidence="7">
    <location>
        <begin position="38"/>
        <end position="398"/>
    </location>
</feature>
<accession>A0A221UTW8</accession>
<keyword evidence="6" id="KW-0106">Calcium</keyword>
<reference evidence="8 9" key="1">
    <citation type="submission" date="2017-07" db="EMBL/GenBank/DDBJ databases">
        <title>Genome Sequence of Arenibacter algicola Strain SMS7 Isolated from a culture of the Diatom Skeletonema marinoi.</title>
        <authorList>
            <person name="Topel M."/>
            <person name="Pinder M.I.M."/>
            <person name="Johansson O.N."/>
            <person name="Kourtchenko O."/>
            <person name="Godhe A."/>
            <person name="Clarke A.K."/>
        </authorList>
    </citation>
    <scope>NUCLEOTIDE SEQUENCE [LARGE SCALE GENOMIC DNA]</scope>
    <source>
        <strain evidence="8 9">SMS7</strain>
    </source>
</reference>
<name>A0A221UTW8_9FLAO</name>
<evidence type="ECO:0000256" key="6">
    <source>
        <dbReference type="ARBA" id="ARBA00022837"/>
    </source>
</evidence>
<dbReference type="EMBL" id="CP022515">
    <property type="protein sequence ID" value="ASO04777.1"/>
    <property type="molecule type" value="Genomic_DNA"/>
</dbReference>
<comment type="similarity">
    <text evidence="2">Belongs to the sulfatase family.</text>
</comment>
<dbReference type="RefSeq" id="WP_198319212.1">
    <property type="nucleotide sequence ID" value="NZ_CP022515.1"/>
</dbReference>
<dbReference type="GO" id="GO:0004423">
    <property type="term" value="F:iduronate-2-sulfatase activity"/>
    <property type="evidence" value="ECO:0007669"/>
    <property type="project" value="InterPro"/>
</dbReference>
<evidence type="ECO:0000256" key="3">
    <source>
        <dbReference type="ARBA" id="ARBA00022723"/>
    </source>
</evidence>
<dbReference type="PANTHER" id="PTHR45953">
    <property type="entry name" value="IDURONATE 2-SULFATASE"/>
    <property type="match status" value="1"/>
</dbReference>
<organism evidence="8 9">
    <name type="scientific">Arenibacter algicola</name>
    <dbReference type="NCBI Taxonomy" id="616991"/>
    <lineage>
        <taxon>Bacteria</taxon>
        <taxon>Pseudomonadati</taxon>
        <taxon>Bacteroidota</taxon>
        <taxon>Flavobacteriia</taxon>
        <taxon>Flavobacteriales</taxon>
        <taxon>Flavobacteriaceae</taxon>
        <taxon>Arenibacter</taxon>
    </lineage>
</organism>
<dbReference type="Pfam" id="PF00884">
    <property type="entry name" value="Sulfatase"/>
    <property type="match status" value="1"/>
</dbReference>
<keyword evidence="3" id="KW-0479">Metal-binding</keyword>
<dbReference type="AlphaFoldDB" id="A0A221UTW8"/>
<dbReference type="GO" id="GO:0005737">
    <property type="term" value="C:cytoplasm"/>
    <property type="evidence" value="ECO:0007669"/>
    <property type="project" value="TreeGrafter"/>
</dbReference>
<protein>
    <submittedName>
        <fullName evidence="8">Choline-sulfatase</fullName>
        <ecNumber evidence="8">3.1.6.6</ecNumber>
    </submittedName>
</protein>
<dbReference type="InterPro" id="IPR035874">
    <property type="entry name" value="IDS"/>
</dbReference>
<dbReference type="InterPro" id="IPR024607">
    <property type="entry name" value="Sulfatase_CS"/>
</dbReference>
<evidence type="ECO:0000313" key="9">
    <source>
        <dbReference type="Proteomes" id="UP000204551"/>
    </source>
</evidence>
<evidence type="ECO:0000259" key="7">
    <source>
        <dbReference type="Pfam" id="PF00884"/>
    </source>
</evidence>
<dbReference type="InterPro" id="IPR017850">
    <property type="entry name" value="Alkaline_phosphatase_core_sf"/>
</dbReference>
<evidence type="ECO:0000256" key="1">
    <source>
        <dbReference type="ARBA" id="ARBA00001913"/>
    </source>
</evidence>
<keyword evidence="4" id="KW-0732">Signal</keyword>
<dbReference type="PANTHER" id="PTHR45953:SF1">
    <property type="entry name" value="IDURONATE 2-SULFATASE"/>
    <property type="match status" value="1"/>
</dbReference>
<evidence type="ECO:0000256" key="2">
    <source>
        <dbReference type="ARBA" id="ARBA00008779"/>
    </source>
</evidence>
<evidence type="ECO:0000256" key="5">
    <source>
        <dbReference type="ARBA" id="ARBA00022801"/>
    </source>
</evidence>
<evidence type="ECO:0000313" key="8">
    <source>
        <dbReference type="EMBL" id="ASO04777.1"/>
    </source>
</evidence>
<proteinExistence type="inferred from homology"/>
<dbReference type="GO" id="GO:0046872">
    <property type="term" value="F:metal ion binding"/>
    <property type="evidence" value="ECO:0007669"/>
    <property type="project" value="UniProtKB-KW"/>
</dbReference>